<name>A0A553UHU9_9HELI</name>
<evidence type="ECO:0000313" key="2">
    <source>
        <dbReference type="Proteomes" id="UP000319322"/>
    </source>
</evidence>
<reference evidence="1 2" key="2">
    <citation type="submission" date="2019-07" db="EMBL/GenBank/DDBJ databases">
        <title>Helicobacter labacensis sp. nov., Helicobacter mehlei sp. nov. and Helicobacter vulpis sp. nov., isolated from gastric mucosa of red fox (Vulpis vulpis).</title>
        <authorList>
            <person name="Kusar D."/>
            <person name="Gruntar I."/>
            <person name="Pate M."/>
            <person name="Zajc U."/>
            <person name="Ocepek M."/>
        </authorList>
    </citation>
    <scope>NUCLEOTIDE SEQUENCE [LARGE SCALE GENOMIC DNA]</scope>
    <source>
        <strain evidence="1 2">L8b</strain>
    </source>
</reference>
<keyword evidence="2" id="KW-1185">Reference proteome</keyword>
<comment type="caution">
    <text evidence="1">The sequence shown here is derived from an EMBL/GenBank/DDBJ whole genome shotgun (WGS) entry which is preliminary data.</text>
</comment>
<reference evidence="1 2" key="3">
    <citation type="submission" date="2019-07" db="EMBL/GenBank/DDBJ databases">
        <authorList>
            <person name="Papic B."/>
        </authorList>
    </citation>
    <scope>NUCLEOTIDE SEQUENCE [LARGE SCALE GENOMIC DNA]</scope>
    <source>
        <strain evidence="1 2">L8b</strain>
    </source>
</reference>
<dbReference type="InterPro" id="IPR008861">
    <property type="entry name" value="GpX-like"/>
</dbReference>
<sequence length="88" mass="9878">MPMLFLPKSLAVSERTIVALQGERWDSLFFKHYGHLEQHGYTSGYNAFLLANVKLLSIDVFEGGEVVSLPALEDIAEGNDIVPLWKED</sequence>
<reference evidence="2" key="1">
    <citation type="submission" date="2019-07" db="EMBL/GenBank/DDBJ databases">
        <title>Helicobacter labacensis sp. nov., Helicobacter mehlei sp. nov. and Helicobacter vulpis sp. nov., isolated from gastric mucosa of red fox (Vulpis vulpis).</title>
        <authorList>
            <person name="Papic B."/>
        </authorList>
    </citation>
    <scope>NUCLEOTIDE SEQUENCE [LARGE SCALE GENOMIC DNA]</scope>
    <source>
        <strain evidence="2">L8b</strain>
    </source>
</reference>
<gene>
    <name evidence="1" type="ORF">FNE76_07820</name>
</gene>
<dbReference type="AlphaFoldDB" id="A0A553UHU9"/>
<dbReference type="Proteomes" id="UP000319322">
    <property type="component" value="Unassembled WGS sequence"/>
</dbReference>
<protein>
    <submittedName>
        <fullName evidence="1">Uncharacterized protein</fullName>
    </submittedName>
</protein>
<organism evidence="1 2">
    <name type="scientific">Helicobacter mehlei</name>
    <dbReference type="NCBI Taxonomy" id="2316080"/>
    <lineage>
        <taxon>Bacteria</taxon>
        <taxon>Pseudomonadati</taxon>
        <taxon>Campylobacterota</taxon>
        <taxon>Epsilonproteobacteria</taxon>
        <taxon>Campylobacterales</taxon>
        <taxon>Helicobacteraceae</taxon>
        <taxon>Helicobacter</taxon>
    </lineage>
</organism>
<evidence type="ECO:0000313" key="1">
    <source>
        <dbReference type="EMBL" id="TSA79789.1"/>
    </source>
</evidence>
<accession>A0A553UHU9</accession>
<dbReference type="EMBL" id="VKGC01000035">
    <property type="protein sequence ID" value="TSA79789.1"/>
    <property type="molecule type" value="Genomic_DNA"/>
</dbReference>
<proteinExistence type="predicted"/>
<dbReference type="Pfam" id="PF05489">
    <property type="entry name" value="Phage_tail_X"/>
    <property type="match status" value="1"/>
</dbReference>